<proteinExistence type="predicted"/>
<dbReference type="Proteomes" id="UP000246085">
    <property type="component" value="Chromosome BRAD3257"/>
</dbReference>
<sequence length="101" mass="10847">MEVAAPTNDDRPATKPSDKPRKKARLNIGAPPKHVPRCEQVLQPEATACPCCQGQNHKIGEDVSEVLDLIPAILRVLRTVVPSTPAAAAPMAWSGQRCCRA</sequence>
<reference evidence="3 4" key="1">
    <citation type="submission" date="2018-03" db="EMBL/GenBank/DDBJ databases">
        <authorList>
            <person name="Gully D."/>
        </authorList>
    </citation>
    <scope>NUCLEOTIDE SEQUENCE [LARGE SCALE GENOMIC DNA]</scope>
    <source>
        <strain evidence="3">ORS3257</strain>
    </source>
</reference>
<dbReference type="AlphaFoldDB" id="A0A2U3Q9Z3"/>
<feature type="domain" description="Transposase IS66 zinc-finger binding" evidence="2">
    <location>
        <begin position="47"/>
        <end position="82"/>
    </location>
</feature>
<dbReference type="KEGG" id="bvz:BRAD3257_7402"/>
<evidence type="ECO:0000259" key="2">
    <source>
        <dbReference type="Pfam" id="PF13005"/>
    </source>
</evidence>
<accession>A0A2U3Q9Z3</accession>
<evidence type="ECO:0000313" key="4">
    <source>
        <dbReference type="Proteomes" id="UP000246085"/>
    </source>
</evidence>
<gene>
    <name evidence="3" type="ORF">BRAD3257_7402</name>
</gene>
<feature type="region of interest" description="Disordered" evidence="1">
    <location>
        <begin position="1"/>
        <end position="34"/>
    </location>
</feature>
<dbReference type="Pfam" id="PF13005">
    <property type="entry name" value="zf-IS66"/>
    <property type="match status" value="1"/>
</dbReference>
<evidence type="ECO:0000256" key="1">
    <source>
        <dbReference type="SAM" id="MobiDB-lite"/>
    </source>
</evidence>
<dbReference type="RefSeq" id="WP_244607787.1">
    <property type="nucleotide sequence ID" value="NZ_LS398110.1"/>
</dbReference>
<name>A0A2U3Q9Z3_9BRAD</name>
<protein>
    <recommendedName>
        <fullName evidence="2">Transposase IS66 zinc-finger binding domain-containing protein</fullName>
    </recommendedName>
</protein>
<feature type="compositionally biased region" description="Basic and acidic residues" evidence="1">
    <location>
        <begin position="8"/>
        <end position="19"/>
    </location>
</feature>
<organism evidence="3 4">
    <name type="scientific">Bradyrhizobium vignae</name>
    <dbReference type="NCBI Taxonomy" id="1549949"/>
    <lineage>
        <taxon>Bacteria</taxon>
        <taxon>Pseudomonadati</taxon>
        <taxon>Pseudomonadota</taxon>
        <taxon>Alphaproteobacteria</taxon>
        <taxon>Hyphomicrobiales</taxon>
        <taxon>Nitrobacteraceae</taxon>
        <taxon>Bradyrhizobium</taxon>
    </lineage>
</organism>
<evidence type="ECO:0000313" key="3">
    <source>
        <dbReference type="EMBL" id="SPP98139.1"/>
    </source>
</evidence>
<dbReference type="EMBL" id="LS398110">
    <property type="protein sequence ID" value="SPP98139.1"/>
    <property type="molecule type" value="Genomic_DNA"/>
</dbReference>
<dbReference type="InterPro" id="IPR024474">
    <property type="entry name" value="Znf_dom_IS66"/>
</dbReference>